<reference evidence="7 8" key="1">
    <citation type="submission" date="2016-07" db="EMBL/GenBank/DDBJ databases">
        <title>Pervasive Adenine N6-methylation of Active Genes in Fungi.</title>
        <authorList>
            <consortium name="DOE Joint Genome Institute"/>
            <person name="Mondo S.J."/>
            <person name="Dannebaum R.O."/>
            <person name="Kuo R.C."/>
            <person name="Labutti K."/>
            <person name="Haridas S."/>
            <person name="Kuo A."/>
            <person name="Salamov A."/>
            <person name="Ahrendt S.R."/>
            <person name="Lipzen A."/>
            <person name="Sullivan W."/>
            <person name="Andreopoulos W.B."/>
            <person name="Clum A."/>
            <person name="Lindquist E."/>
            <person name="Daum C."/>
            <person name="Ramamoorthy G.K."/>
            <person name="Gryganskyi A."/>
            <person name="Culley D."/>
            <person name="Magnuson J.K."/>
            <person name="James T.Y."/>
            <person name="O'Malley M.A."/>
            <person name="Stajich J.E."/>
            <person name="Spatafora J.W."/>
            <person name="Visel A."/>
            <person name="Grigoriev I.V."/>
        </authorList>
    </citation>
    <scope>NUCLEOTIDE SEQUENCE [LARGE SCALE GENOMIC DNA]</scope>
    <source>
        <strain evidence="7 8">CBS 931.73</strain>
    </source>
</reference>
<dbReference type="FunFam" id="2.30.38.10:FF:000001">
    <property type="entry name" value="Non-ribosomal peptide synthetase PvdI"/>
    <property type="match status" value="3"/>
</dbReference>
<feature type="domain" description="Carrier" evidence="6">
    <location>
        <begin position="2868"/>
        <end position="2942"/>
    </location>
</feature>
<dbReference type="GO" id="GO:0044550">
    <property type="term" value="P:secondary metabolite biosynthetic process"/>
    <property type="evidence" value="ECO:0007669"/>
    <property type="project" value="TreeGrafter"/>
</dbReference>
<dbReference type="GO" id="GO:0031177">
    <property type="term" value="F:phosphopantetheine binding"/>
    <property type="evidence" value="ECO:0007669"/>
    <property type="project" value="InterPro"/>
</dbReference>
<dbReference type="Pfam" id="PF13193">
    <property type="entry name" value="AMP-binding_C"/>
    <property type="match status" value="4"/>
</dbReference>
<feature type="domain" description="Carrier" evidence="6">
    <location>
        <begin position="800"/>
        <end position="874"/>
    </location>
</feature>
<keyword evidence="8" id="KW-1185">Reference proteome</keyword>
<evidence type="ECO:0000256" key="2">
    <source>
        <dbReference type="ARBA" id="ARBA00022553"/>
    </source>
</evidence>
<sequence>MAKQDSQHPLDEGALSASGSTLSAEPPVITHTSKTDDAAQLYVSEEPVIERQSIGNITPFPSTSSNAHEKLNLPLTQVEYDFWRKTLVGAPAILDLPTNRSRVSHQSTNESNIPILLDTPLVQSLKKIAIEYDMDLSMVVITGWSSVLARLSGQDDIVIGFQHNGSDSQICDKQTDTSILPLRLDLSGEPNFSQLLQRVRKIATVSMGRHDIPIDSIIKIGALPLIRVVLQWNNKKSLHSATSILVDLNMRLQQQEDKVVGDMHYSSDLYNPDAIKQHVKYLHSVLQAMTVNVNQPIMSVDLLSQAERDLVLKKWNDTQQDYPSELCIHHLFEQQVERTPQATALVFDGQSLTYAELNELANRLAHQLITLGVQPESVVAICVERSVAMVAGVLAILKAGGAYIPLDPSYASDRLRDILLDSSPHIVIADTLGQQALGEGILSSMTVVDPNKLAAEPRSNSGKSDNSLANPQVTGLTSSNLAYIIYTSGSTGKPKGVMVEHRGLSNLVVTRHEVYGIRTSSRVLQFFSFAFDGTLAPAIFQGAKHLPQLSTSLTLILGGESFPASLIHSLQPLIPNGRIVNDYGPTEATVSSLTWRCPEGFSGDVVPIGRPIANKCIYILDERRQLVPLGAAGELYIGGAGVARGYLNRPDLTAQVFLRDPFSGEQDARMYKTGDQARYLADGNVVFLGRNDHQVKIRGFRIELGEIEARLTEHMLVHSAAVIAMGEESARKLVAYVVAKHDDQLVHTLRSYLRSCLPDYMVPAAFVRLDSLPLNSNGKLDRKALPAPDSAAYAREIYEEPQGIAEIAIANIWAEVLNVDRVSRNDNFFALGGHSLFVVRLLNRVATLGVELPLSSIFASPTLSSFAASVGKFMDQKITAYSTIEPIPRVGDLPLSFSQKRIWFLAQIEGTSEMYHLPTAVHFRGSLNRDAWQCALNTMFSRHEVLRSEFVTVNGQPQVRLLQADSNMPINWKDLSSTPDRVSQLKQMCSNMSMNPFDLARGPLIRVLMVQLDKNEHVFMVTQHHIISDGWSSSIFNRELSTLYSAYCNGKPNPLPPLTIQYPDYAAWQKQWLSGDRLETHTTYWKAVMANAPVLLSLPTDRPRPPQQSFAGDSVSIHLDLHLTRELKQLCQKVGVTLYMAILTAWSCVLSRMSGQDDIIIGSPSANRNHREIESLIGFFVNTLALRIDLSGSATMRQLLERVRKTSLDAQNHQDLPFEQVVDIVQPPRSLSHSPLFQVMFVLQNNETTDLQLPGLEITNVDTGYDVAKFDLTLGLFESEDGITGSMSYSTALCDRVTVERHVGYLCSMLREMAVDVDRLAMSVDLLSPAERELVLGKWNDTQQDYPSELCIHHLFEQQVERTPQATALANRLAHQLITLGVQPESVVAICVERSVAMVAGVLAILKAGGAYIPLDPSYASDRLRDILLDSSPHIVIADTLGQQALGEGILSSMTVVDPNKLAAEPRSNSGKSDNSLANPQVTGLTSSNLAYIIYTSGSTGKPKGVMVEHRGLSNLVVTRHEVYGIQTSSRVLQFFSFAFDGCVMDTFSTLCSGASLHILPDAIRYNQRHLWDYLEQNAITQALLPPAIFQGAKHLPQLSTSLTLILGGESFPASLIHSLQPLIPNGRIVNDYGPTEATVSSLTWRCPEGFSGDVVPIGRPIANKCIYILDEHRQLVPLGAAGELYIGGAGVARGYLNRPDLTAQVFLRDPFSGEQDARMYKTGDQARYLADGNVVFLGRNDHQVKIRGFRIELGEIEARLTEHMLVHSAAVIAMGEESARKLVAYVVAKHDDQLVHTLRSYLRSCLPDYMVPAAFVRLDSLPLNSNGKLDRKVLPAPDNEAFAHHFHEEPHGEVETTMARIWSELLHLDVVSRHDNFFSLGGHSLLAVQLIERLRCVGLTLTIRDLFSTPTLSALARSLDSHTSFDVPTNLITPDTSTITPEVLPLISLSQTDIDHVVHRVPGGVSNIQDIYALSPLQEGILFHHLLATEGDPYLLISIMAFETRPLLDSYIKAVQMVVNRHDILRTSIVHENISTPAQVVWRQASISVTELNLDPSNGPTLDQLKRILDPRKHRIDLTLAPLLRFTVAQDSDGRWILAELMHHLIGDHSTLEVVSMETKAFMDGLGHTLPAPQPFRNLIAHAMLNRRQDYHEKFFKSMLMDIDRPSLPFGLKDVHRHGDNAITSRQPLPQGLNDRLRQQAKQLGVSVATLCHVAWGQVISRTSGEDRVVFGTVLFGRMDSGQGSDSAMGLFINTLPLRVDLAGSVYEAVLQTHERLASLLEHEHASLVLAQRCSSVPQGTPLFSAMLNYRHNTASSNAILVDTGIEYLEGQERTNYPFTLSVDDYGQSLSLTAEVVQPFSPSRVCGYMQQALESLASALEDTPYMTAGRLNILPQHEQELLLRTWNMTQLDYPAHLCIHHIFEQQAERTPLASALVFNGQSLTYAELNERANKLAHHLIGLGVKPEIRVAICTNRSLAVIVGILAILKAGGTYIPLDPTNPKIRLESILEDSLPTVIIIDTIGRSMLQKIGVLCSYKSGNLRDPNDIPSLFSSNPRVPSLTSRDLAYIIYTSGSTGMPKGVMIEHQGVVSRVQEHSLSTTSRFLQFTPLSFDEDARRDMPGLWNYIQENSITHTAMTPTVLQDIKNLSPLRTPLRLTFVGEILPPGLLHALHQLLPMGSAIINEYGPTEATITATRWKCEIYIGGVGIARGYLNRPELTAKSFIPDPFSEDKNARMYKTGDLARYLPDGNIIILGRNDHQVKIRGFRIELGEIEARLVDHPLVDKAVVVTVGEGSDKRLVGYVVSKADDNLMNTLRSHLTSCLPEYMVPAAIVRLDSLPLNSNGKLDRKALPAPDIDAYAREAYEQPQGEIEVAVAKIWAEVLNIDHVSRHDDFFALGGHSLLAVRLMNRIASFGAPPPLSSIFTSPTLSSFAESVRRHMDKEMATHTTIRPVSRDGDLPLSFAQQRMWFLAQIEGTSEIYNMPCAIRLRGGLNRDAWLRALDTIFARHEALRSVFVAVDGQSHVRLLRAHSGLPIHWEDLQDSPEAESRLEQLTTKEASNPFDLANGPLIRALMVQLDKNEHVFMVTQHHIISDGWSSSIFNRELSTLYSAYCNGKPNPLPPLTIQYPDYAAWQKQWLSGDRLETHTTYWKTVMANAPVLLSLPTDRPRPPQQSFAGDSVSIHLDLHLTRELKQLCQKVGVTLYMAILTAWSCVLSRMSGQDDIIIGSPSANRNHREIESLIGFFVNTLALRIDLSGSATMRQLLERVRKTSLDAQNHQDLPFEQVVDIVQPPRSLSHSPLFQVMFVLQNNETTDLQLPGLEITNVDTGYDVAKFDLTLGLFESEDGITGSMSYSTALFDRVTVERHVGYLCSMLREMAVDVDRLAMSVDLLSPAERELVLGKWNDTQQDYPSELCIHHLFEQQVERTPQATALVFDGLSLTYAELNELANRLAHQLITLGVQPESVVAICVERSVAMVAGVLAILKAGGAYIPLDPSYASRRLEDILVDASPRIIIADLIGQTVLGEAIAFMTVVDPNRPEDPVHRLPRNLLESIASSQFVRNPNVSGLTSSHLAYIIYTSGSTGKPKGVMIEHKGVVNLIHGRPESFGISITSHALLFTSLSFDHSVSEIFSALTGGACLHLVKDEIRLDRPKLWEYFERHSISHTSITPTLLHDSMCLPSLKTPLTFVIMGETLPAALTAQVHKLVPNGKIINEYGPTEATVATTIWKCPKNYQGENIPIGRPIPNRTIYLLDAYQQPVPMGAAGELYLGGIGIARGYLNRPELTAKSFIPDPFSEDKNARMYKTGDLARYLPDGNIIILGRNDHQVKIRGFRIELGEIEARLVDHPLVDKAVVVTVGEGSDKRLVGYVVSKADDNLMNTLRSHLTSCLPEYMVPAAIVRLDSLPLNSNGKLDRKALPAPDTDAYAREAYEQPQGEIEVAVAKIWAEVLNIDHVSRHDDFFALGGHSLLAVRLMNRIASFGAPPPLSSIFTSPTLSSFAESVRRHMDKEMATHTTIRPVSRDGDLPLSFAQQRMWFLAQIEGTSEIYNMPCAIRLRGGLNRDAWLRALDTIFARHEALRSVFVAIDGQSHVRLLRAHSGLPIHWEDLQDSPEAESRLEQLTTKEASNPFDLANGPLIRALMVQLDKNEHVFMVTQHHIISDGWSSSIFNRELSTLYSAYCNGKPNPLPPLTIQYPDYAAWQKQWLSGDRLETHTTYWKTVMANAPVLLSLPTDRPRPPQQSFAGDSVSIHLDLHLTRELKQLCQKVGVTLYMAILTAWSCVLSRMSGQDDIIIGSPSANRNHREIESLIGFFVNTLALRIDLSGNATMRQLLERVRKTSLDAQNHQDLPFEQVVDIVQPPRSLSHSPLFQVMFVLQNNETTDFQLPGLEITNVDTGYDVAKFDLTLGLFESEDGIMGSMSYSTALFDRVTVERHVGYLCSMLREMAVDVDRLAMSVDLLSPAERELVLGKWNDTQQDYPSELCIHHLFEQQVERTPQATAL</sequence>
<dbReference type="InterPro" id="IPR009081">
    <property type="entry name" value="PP-bd_ACP"/>
</dbReference>
<dbReference type="NCBIfam" id="TIGR01733">
    <property type="entry name" value="AA-adenyl-dom"/>
    <property type="match status" value="2"/>
</dbReference>
<evidence type="ECO:0000313" key="8">
    <source>
        <dbReference type="Proteomes" id="UP000193498"/>
    </source>
</evidence>
<dbReference type="Pfam" id="PF00501">
    <property type="entry name" value="AMP-binding"/>
    <property type="match status" value="5"/>
</dbReference>
<gene>
    <name evidence="7" type="ORF">K493DRAFT_307892</name>
</gene>
<dbReference type="InterPro" id="IPR045851">
    <property type="entry name" value="AMP-bd_C_sf"/>
</dbReference>
<keyword evidence="3" id="KW-0436">Ligase</keyword>
<dbReference type="PROSITE" id="PS00012">
    <property type="entry name" value="PHOSPHOPANTETHEINE"/>
    <property type="match status" value="1"/>
</dbReference>
<dbReference type="SUPFAM" id="SSF52777">
    <property type="entry name" value="CoA-dependent acyltransferases"/>
    <property type="match status" value="9"/>
</dbReference>
<dbReference type="SUPFAM" id="SSF47336">
    <property type="entry name" value="ACP-like"/>
    <property type="match status" value="4"/>
</dbReference>
<dbReference type="GO" id="GO:0043041">
    <property type="term" value="P:amino acid activation for nonribosomal peptide biosynthetic process"/>
    <property type="evidence" value="ECO:0007669"/>
    <property type="project" value="TreeGrafter"/>
</dbReference>
<dbReference type="Pfam" id="PF00550">
    <property type="entry name" value="PP-binding"/>
    <property type="match status" value="4"/>
</dbReference>
<keyword evidence="1" id="KW-0596">Phosphopantetheine</keyword>
<dbReference type="InterPro" id="IPR036736">
    <property type="entry name" value="ACP-like_sf"/>
</dbReference>
<dbReference type="GO" id="GO:0016874">
    <property type="term" value="F:ligase activity"/>
    <property type="evidence" value="ECO:0007669"/>
    <property type="project" value="UniProtKB-KW"/>
</dbReference>
<dbReference type="CDD" id="cd05930">
    <property type="entry name" value="A_NRPS"/>
    <property type="match status" value="4"/>
</dbReference>
<dbReference type="InterPro" id="IPR001242">
    <property type="entry name" value="Condensation_dom"/>
</dbReference>
<dbReference type="GO" id="GO:0005737">
    <property type="term" value="C:cytoplasm"/>
    <property type="evidence" value="ECO:0007669"/>
    <property type="project" value="TreeGrafter"/>
</dbReference>
<dbReference type="InterPro" id="IPR025110">
    <property type="entry name" value="AMP-bd_C"/>
</dbReference>
<name>A0A1Y1X8Q3_9FUNG</name>
<dbReference type="Gene3D" id="3.30.300.30">
    <property type="match status" value="4"/>
</dbReference>
<dbReference type="InterPro" id="IPR020806">
    <property type="entry name" value="PKS_PP-bd"/>
</dbReference>
<dbReference type="Gene3D" id="3.30.559.10">
    <property type="entry name" value="Chloramphenicol acetyltransferase-like domain"/>
    <property type="match status" value="4"/>
</dbReference>
<dbReference type="CDD" id="cd19531">
    <property type="entry name" value="LCL_NRPS-like"/>
    <property type="match status" value="3"/>
</dbReference>
<feature type="non-terminal residue" evidence="7">
    <location>
        <position position="4507"/>
    </location>
</feature>
<dbReference type="InterPro" id="IPR020845">
    <property type="entry name" value="AMP-binding_CS"/>
</dbReference>
<evidence type="ECO:0000313" key="7">
    <source>
        <dbReference type="EMBL" id="ORX82118.1"/>
    </source>
</evidence>
<dbReference type="Proteomes" id="UP000193498">
    <property type="component" value="Unassembled WGS sequence"/>
</dbReference>
<dbReference type="InterPro" id="IPR000873">
    <property type="entry name" value="AMP-dep_synth/lig_dom"/>
</dbReference>
<evidence type="ECO:0000256" key="4">
    <source>
        <dbReference type="ARBA" id="ARBA00029454"/>
    </source>
</evidence>
<feature type="region of interest" description="Disordered" evidence="5">
    <location>
        <begin position="1"/>
        <end position="28"/>
    </location>
</feature>
<dbReference type="FunFam" id="3.30.559.30:FF:000001">
    <property type="entry name" value="Non-ribosomal peptide synthetase"/>
    <property type="match status" value="3"/>
</dbReference>
<dbReference type="FunFam" id="3.40.50.12780:FF:000012">
    <property type="entry name" value="Non-ribosomal peptide synthetase"/>
    <property type="match status" value="1"/>
</dbReference>
<accession>A0A1Y1X8Q3</accession>
<protein>
    <submittedName>
        <fullName evidence="7">Acetyl-CoA synthetase-like protein</fullName>
    </submittedName>
</protein>
<dbReference type="FunFam" id="3.40.50.980:FF:000001">
    <property type="entry name" value="Non-ribosomal peptide synthetase"/>
    <property type="match status" value="4"/>
</dbReference>
<dbReference type="SMART" id="SM00823">
    <property type="entry name" value="PKS_PP"/>
    <property type="match status" value="4"/>
</dbReference>
<dbReference type="PANTHER" id="PTHR45527:SF1">
    <property type="entry name" value="FATTY ACID SYNTHASE"/>
    <property type="match status" value="1"/>
</dbReference>
<dbReference type="InParanoid" id="A0A1Y1X8Q3"/>
<evidence type="ECO:0000256" key="5">
    <source>
        <dbReference type="SAM" id="MobiDB-lite"/>
    </source>
</evidence>
<dbReference type="FunFam" id="3.30.559.10:FF:000012">
    <property type="entry name" value="Non-ribosomal peptide synthetase"/>
    <property type="match status" value="2"/>
</dbReference>
<dbReference type="Gene3D" id="3.30.559.30">
    <property type="entry name" value="Nonribosomal peptide synthetase, condensation domain"/>
    <property type="match status" value="5"/>
</dbReference>
<comment type="similarity">
    <text evidence="4">Belongs to the NRP synthetase family.</text>
</comment>
<dbReference type="EMBL" id="MCFE01000681">
    <property type="protein sequence ID" value="ORX82118.1"/>
    <property type="molecule type" value="Genomic_DNA"/>
</dbReference>
<dbReference type="Gene3D" id="3.40.50.980">
    <property type="match status" value="7"/>
</dbReference>
<dbReference type="OrthoDB" id="329835at2759"/>
<dbReference type="NCBIfam" id="NF003417">
    <property type="entry name" value="PRK04813.1"/>
    <property type="match status" value="7"/>
</dbReference>
<dbReference type="InterPro" id="IPR023213">
    <property type="entry name" value="CAT-like_dom_sf"/>
</dbReference>
<dbReference type="InterPro" id="IPR010071">
    <property type="entry name" value="AA_adenyl_dom"/>
</dbReference>
<dbReference type="STRING" id="1314790.A0A1Y1X8Q3"/>
<proteinExistence type="inferred from homology"/>
<dbReference type="SUPFAM" id="SSF56801">
    <property type="entry name" value="Acetyl-CoA synthetase-like"/>
    <property type="match status" value="4"/>
</dbReference>
<dbReference type="PANTHER" id="PTHR45527">
    <property type="entry name" value="NONRIBOSOMAL PEPTIDE SYNTHETASE"/>
    <property type="match status" value="1"/>
</dbReference>
<comment type="caution">
    <text evidence="7">The sequence shown here is derived from an EMBL/GenBank/DDBJ whole genome shotgun (WGS) entry which is preliminary data.</text>
</comment>
<dbReference type="Gene3D" id="2.30.38.10">
    <property type="entry name" value="Luciferase, Domain 3"/>
    <property type="match status" value="2"/>
</dbReference>
<dbReference type="CDD" id="cd19544">
    <property type="entry name" value="E-C_NRPS"/>
    <property type="match status" value="1"/>
</dbReference>
<evidence type="ECO:0000259" key="6">
    <source>
        <dbReference type="PROSITE" id="PS50075"/>
    </source>
</evidence>
<feature type="domain" description="Carrier" evidence="6">
    <location>
        <begin position="3938"/>
        <end position="4012"/>
    </location>
</feature>
<dbReference type="InterPro" id="IPR042099">
    <property type="entry name" value="ANL_N_sf"/>
</dbReference>
<dbReference type="Gene3D" id="1.10.1200.10">
    <property type="entry name" value="ACP-like"/>
    <property type="match status" value="4"/>
</dbReference>
<dbReference type="Pfam" id="PF00668">
    <property type="entry name" value="Condensation"/>
    <property type="match status" value="5"/>
</dbReference>
<evidence type="ECO:0000256" key="1">
    <source>
        <dbReference type="ARBA" id="ARBA00022450"/>
    </source>
</evidence>
<keyword evidence="2" id="KW-0597">Phosphoprotein</keyword>
<feature type="compositionally biased region" description="Low complexity" evidence="5">
    <location>
        <begin position="13"/>
        <end position="24"/>
    </location>
</feature>
<dbReference type="FunFam" id="1.10.1200.10:FF:000005">
    <property type="entry name" value="Nonribosomal peptide synthetase 1"/>
    <property type="match status" value="4"/>
</dbReference>
<evidence type="ECO:0000256" key="3">
    <source>
        <dbReference type="ARBA" id="ARBA00022598"/>
    </source>
</evidence>
<dbReference type="FunFam" id="3.30.300.30:FF:000010">
    <property type="entry name" value="Enterobactin synthetase component F"/>
    <property type="match status" value="4"/>
</dbReference>
<dbReference type="Gene3D" id="3.40.50.12780">
    <property type="entry name" value="N-terminal domain of ligase-like"/>
    <property type="match status" value="2"/>
</dbReference>
<feature type="compositionally biased region" description="Basic and acidic residues" evidence="5">
    <location>
        <begin position="1"/>
        <end position="11"/>
    </location>
</feature>
<feature type="domain" description="Carrier" evidence="6">
    <location>
        <begin position="1850"/>
        <end position="1924"/>
    </location>
</feature>
<dbReference type="PROSITE" id="PS50075">
    <property type="entry name" value="CARRIER"/>
    <property type="match status" value="4"/>
</dbReference>
<organism evidence="7 8">
    <name type="scientific">Basidiobolus meristosporus CBS 931.73</name>
    <dbReference type="NCBI Taxonomy" id="1314790"/>
    <lineage>
        <taxon>Eukaryota</taxon>
        <taxon>Fungi</taxon>
        <taxon>Fungi incertae sedis</taxon>
        <taxon>Zoopagomycota</taxon>
        <taxon>Entomophthoromycotina</taxon>
        <taxon>Basidiobolomycetes</taxon>
        <taxon>Basidiobolales</taxon>
        <taxon>Basidiobolaceae</taxon>
        <taxon>Basidiobolus</taxon>
    </lineage>
</organism>
<dbReference type="InterPro" id="IPR006162">
    <property type="entry name" value="Ppantetheine_attach_site"/>
</dbReference>
<dbReference type="PROSITE" id="PS00455">
    <property type="entry name" value="AMP_BINDING"/>
    <property type="match status" value="4"/>
</dbReference>